<dbReference type="GO" id="GO:0005524">
    <property type="term" value="F:ATP binding"/>
    <property type="evidence" value="ECO:0007669"/>
    <property type="project" value="UniProtKB-KW"/>
</dbReference>
<dbReference type="GO" id="GO:0006741">
    <property type="term" value="P:NADP+ biosynthetic process"/>
    <property type="evidence" value="ECO:0007669"/>
    <property type="project" value="InterPro"/>
</dbReference>
<dbReference type="AlphaFoldDB" id="A0A1V2LM55"/>
<dbReference type="PANTHER" id="PTHR20275">
    <property type="entry name" value="NAD KINASE"/>
    <property type="match status" value="1"/>
</dbReference>
<dbReference type="Gene3D" id="2.60.200.30">
    <property type="entry name" value="Probable inorganic polyphosphate/atp-NAD kinase, domain 2"/>
    <property type="match status" value="1"/>
</dbReference>
<dbReference type="InterPro" id="IPR038136">
    <property type="entry name" value="CofD-like_dom_sf"/>
</dbReference>
<comment type="similarity">
    <text evidence="1">Belongs to the NAD kinase family.</text>
</comment>
<dbReference type="SUPFAM" id="SSF142338">
    <property type="entry name" value="CofD-like"/>
    <property type="match status" value="1"/>
</dbReference>
<sequence>MRLSRKEEVAQLQWRELLSGEECMWSGVCLPIREEISGVLKRANGKIRGTDYRFSMASVGNLCILGAPKVSEGLLLLRRWGDVPPNVHVEGVLDVDKCQGGYELGALLADGTHIYGQSQISHPSSNGEELHFDKHVSSQQWLTSPIKDVYYMGLKDIRPYVNNKVVESVRECHVLVVSVGSLWTSLVPVLKVLRLHRQDYLCKSVLILVNARLDADRETHSLTGEEYVHIIEEELGMIDTAASNQPNSNTSSNGSIYSSRKIVLYPHTDNGHTVHENFLYLMFKLNPVAGLGARLFPKYTGHQNSIVKRIVWPSTPRNVLIVKKPWHDKVLNATITFIKHIHKNYPSVNVIVVPEVAEELNSLNQTTLRTKYPSLVPSTLSGNASPSANEPIPIHTGPISEIVSKTDLIVSLGGDGTILRGVSLFSNTIAPPILSFALGTLGFLLPFDFRNHEMAFAELYNSKSIMLRRERIECHIVKAHADSMELNKQRQLLNDSLIDSNSNDSLSTTEQVERLKRLSAEMDAPFDRVSITSEIKDQIKNLKIHAMNDIVLHRGSLPGLLNLDVYINGNFLTRTTADGLIFATPTGSTAYSLSAGGSIVHPTVKCILLTPICPRSLSFRPLILPLNSHILIKVIGKDSIQCDYSKFNAKMSIDGIPQLRLIPGDEIHIISESRSRIDPPGIDMDHKTGVWCVVQSKGDWVNGINSMLGFNLGFKSNSNSNTSTNTNTNT</sequence>
<dbReference type="VEuPathDB" id="FungiDB:C5L36_0B06380"/>
<proteinExistence type="inferred from homology"/>
<keyword evidence="5" id="KW-0067">ATP-binding</keyword>
<dbReference type="SUPFAM" id="SSF111331">
    <property type="entry name" value="NAD kinase/diacylglycerol kinase-like"/>
    <property type="match status" value="1"/>
</dbReference>
<evidence type="ECO:0000256" key="3">
    <source>
        <dbReference type="ARBA" id="ARBA00022741"/>
    </source>
</evidence>
<keyword evidence="3" id="KW-0547">Nucleotide-binding</keyword>
<keyword evidence="6" id="KW-0521">NADP</keyword>
<evidence type="ECO:0000256" key="2">
    <source>
        <dbReference type="ARBA" id="ARBA00022679"/>
    </source>
</evidence>
<dbReference type="HAMAP" id="MF_00361">
    <property type="entry name" value="NAD_kinase"/>
    <property type="match status" value="1"/>
</dbReference>
<dbReference type="Gene3D" id="3.40.50.10680">
    <property type="entry name" value="CofD-like domains"/>
    <property type="match status" value="1"/>
</dbReference>
<dbReference type="Gene3D" id="3.40.50.10330">
    <property type="entry name" value="Probable inorganic polyphosphate/atp-NAD kinase, domain 1"/>
    <property type="match status" value="1"/>
</dbReference>
<evidence type="ECO:0000256" key="6">
    <source>
        <dbReference type="ARBA" id="ARBA00022857"/>
    </source>
</evidence>
<dbReference type="InterPro" id="IPR017437">
    <property type="entry name" value="ATP-NAD_kinase_PpnK-typ_C"/>
</dbReference>
<evidence type="ECO:0000313" key="8">
    <source>
        <dbReference type="EMBL" id="ONH74080.1"/>
    </source>
</evidence>
<dbReference type="Proteomes" id="UP000189274">
    <property type="component" value="Unassembled WGS sequence"/>
</dbReference>
<comment type="caution">
    <text evidence="8">The sequence shown here is derived from an EMBL/GenBank/DDBJ whole genome shotgun (WGS) entry which is preliminary data.</text>
</comment>
<gene>
    <name evidence="8" type="ORF">BOH78_2634</name>
</gene>
<dbReference type="VEuPathDB" id="FungiDB:C5L36_0B06370"/>
<dbReference type="EMBL" id="MQVM01000011">
    <property type="protein sequence ID" value="ONH74080.1"/>
    <property type="molecule type" value="Genomic_DNA"/>
</dbReference>
<dbReference type="FunFam" id="2.60.200.30:FF:000009">
    <property type="entry name" value="Poly(P)/ATP NAD kinase"/>
    <property type="match status" value="1"/>
</dbReference>
<dbReference type="Pfam" id="PF01513">
    <property type="entry name" value="NAD_kinase"/>
    <property type="match status" value="1"/>
</dbReference>
<dbReference type="GO" id="GO:0019674">
    <property type="term" value="P:NAD+ metabolic process"/>
    <property type="evidence" value="ECO:0007669"/>
    <property type="project" value="InterPro"/>
</dbReference>
<protein>
    <submittedName>
        <fullName evidence="8">NADH kinase POS5, mitochondrial</fullName>
    </submittedName>
</protein>
<evidence type="ECO:0000256" key="7">
    <source>
        <dbReference type="ARBA" id="ARBA00023027"/>
    </source>
</evidence>
<organism evidence="8 9">
    <name type="scientific">Pichia kudriavzevii</name>
    <name type="common">Yeast</name>
    <name type="synonym">Issatchenkia orientalis</name>
    <dbReference type="NCBI Taxonomy" id="4909"/>
    <lineage>
        <taxon>Eukaryota</taxon>
        <taxon>Fungi</taxon>
        <taxon>Dikarya</taxon>
        <taxon>Ascomycota</taxon>
        <taxon>Saccharomycotina</taxon>
        <taxon>Pichiomycetes</taxon>
        <taxon>Pichiales</taxon>
        <taxon>Pichiaceae</taxon>
        <taxon>Pichia</taxon>
    </lineage>
</organism>
<keyword evidence="2" id="KW-0808">Transferase</keyword>
<keyword evidence="4 8" id="KW-0418">Kinase</keyword>
<reference evidence="9" key="1">
    <citation type="journal article" date="2017" name="Genome Announc.">
        <title>Genome sequences of Cyberlindnera fabianii 65, Pichia kudriavzevii 129, and Saccharomyces cerevisiae 131 isolated from fermented masau fruits in Zimbabwe.</title>
        <authorList>
            <person name="van Rijswijck I.M.H."/>
            <person name="Derks M.F.L."/>
            <person name="Abee T."/>
            <person name="de Ridder D."/>
            <person name="Smid E.J."/>
        </authorList>
    </citation>
    <scope>NUCLEOTIDE SEQUENCE [LARGE SCALE GENOMIC DNA]</scope>
    <source>
        <strain evidence="9">129</strain>
    </source>
</reference>
<evidence type="ECO:0000256" key="1">
    <source>
        <dbReference type="ARBA" id="ARBA00010995"/>
    </source>
</evidence>
<accession>A0A1V2LM55</accession>
<evidence type="ECO:0000313" key="9">
    <source>
        <dbReference type="Proteomes" id="UP000189274"/>
    </source>
</evidence>
<dbReference type="InterPro" id="IPR017438">
    <property type="entry name" value="ATP-NAD_kinase_N"/>
</dbReference>
<dbReference type="InterPro" id="IPR002504">
    <property type="entry name" value="NADK"/>
</dbReference>
<dbReference type="Pfam" id="PF20143">
    <property type="entry name" value="NAD_kinase_C"/>
    <property type="match status" value="1"/>
</dbReference>
<dbReference type="PANTHER" id="PTHR20275:SF26">
    <property type="entry name" value="NADH KINASE POS5, MITOCHONDRIAL"/>
    <property type="match status" value="1"/>
</dbReference>
<evidence type="ECO:0000256" key="5">
    <source>
        <dbReference type="ARBA" id="ARBA00022840"/>
    </source>
</evidence>
<dbReference type="InterPro" id="IPR016064">
    <property type="entry name" value="NAD/diacylglycerol_kinase_sf"/>
</dbReference>
<keyword evidence="7" id="KW-0520">NAD</keyword>
<name>A0A1V2LM55_PICKU</name>
<dbReference type="GO" id="GO:0003951">
    <property type="term" value="F:NAD+ kinase activity"/>
    <property type="evidence" value="ECO:0007669"/>
    <property type="project" value="InterPro"/>
</dbReference>
<evidence type="ECO:0000256" key="4">
    <source>
        <dbReference type="ARBA" id="ARBA00022777"/>
    </source>
</evidence>